<feature type="compositionally biased region" description="Polar residues" evidence="1">
    <location>
        <begin position="31"/>
        <end position="54"/>
    </location>
</feature>
<evidence type="ECO:0000313" key="3">
    <source>
        <dbReference type="Proteomes" id="UP000001699"/>
    </source>
</evidence>
<proteinExistence type="predicted"/>
<dbReference type="Proteomes" id="UP000001699">
    <property type="component" value="Unassembled WGS sequence"/>
</dbReference>
<dbReference type="EMBL" id="DS499601">
    <property type="protein sequence ID" value="EDP48447.1"/>
    <property type="molecule type" value="Genomic_DNA"/>
</dbReference>
<dbReference type="AlphaFoldDB" id="B0YB57"/>
<accession>B0YB57</accession>
<evidence type="ECO:0000256" key="1">
    <source>
        <dbReference type="SAM" id="MobiDB-lite"/>
    </source>
</evidence>
<protein>
    <submittedName>
        <fullName evidence="2">Uncharacterized protein</fullName>
    </submittedName>
</protein>
<gene>
    <name evidence="2" type="ORF">AFUB_091640</name>
</gene>
<sequence length="146" mass="16568">MARSKPQDIALSNFYINESYSRRMADDKSGAPSSSSTLARNDMPQASQRSQPTASVRPDTRPPPLLCNRDRYWEDDGRCRWVVNRDFLVPPGMVGIDISDFARGLLISGTARTWRQHSNQESFMETSAVYKKTFLKFSLSAWLATK</sequence>
<dbReference type="VEuPathDB" id="FungiDB:AFUB_091640"/>
<name>B0YB57_ASPFC</name>
<keyword evidence="3" id="KW-1185">Reference proteome</keyword>
<reference evidence="2 3" key="1">
    <citation type="journal article" date="2008" name="PLoS Genet.">
        <title>Genomic islands in the pathogenic filamentous fungus Aspergillus fumigatus.</title>
        <authorList>
            <person name="Fedorova N.D."/>
            <person name="Khaldi N."/>
            <person name="Joardar V.S."/>
            <person name="Maiti R."/>
            <person name="Amedeo P."/>
            <person name="Anderson M.J."/>
            <person name="Crabtree J."/>
            <person name="Silva J.C."/>
            <person name="Badger J.H."/>
            <person name="Albarraq A."/>
            <person name="Angiuoli S."/>
            <person name="Bussey H."/>
            <person name="Bowyer P."/>
            <person name="Cotty P.J."/>
            <person name="Dyer P.S."/>
            <person name="Egan A."/>
            <person name="Galens K."/>
            <person name="Fraser-Liggett C.M."/>
            <person name="Haas B.J."/>
            <person name="Inman J.M."/>
            <person name="Kent R."/>
            <person name="Lemieux S."/>
            <person name="Malavazi I."/>
            <person name="Orvis J."/>
            <person name="Roemer T."/>
            <person name="Ronning C.M."/>
            <person name="Sundaram J.P."/>
            <person name="Sutton G."/>
            <person name="Turner G."/>
            <person name="Venter J.C."/>
            <person name="White O.R."/>
            <person name="Whitty B.R."/>
            <person name="Youngman P."/>
            <person name="Wolfe K.H."/>
            <person name="Goldman G.H."/>
            <person name="Wortman J.R."/>
            <person name="Jiang B."/>
            <person name="Denning D.W."/>
            <person name="Nierman W.C."/>
        </authorList>
    </citation>
    <scope>NUCLEOTIDE SEQUENCE [LARGE SCALE GENOMIC DNA]</scope>
    <source>
        <strain evidence="3">CBS 144.89 / FGSC A1163 / CEA10</strain>
    </source>
</reference>
<evidence type="ECO:0000313" key="2">
    <source>
        <dbReference type="EMBL" id="EDP48447.1"/>
    </source>
</evidence>
<dbReference type="HOGENOM" id="CLU_1777019_0_0_1"/>
<feature type="region of interest" description="Disordered" evidence="1">
    <location>
        <begin position="23"/>
        <end position="68"/>
    </location>
</feature>
<organism evidence="2 3">
    <name type="scientific">Aspergillus fumigatus (strain CBS 144.89 / FGSC A1163 / CEA10)</name>
    <name type="common">Neosartorya fumigata</name>
    <dbReference type="NCBI Taxonomy" id="451804"/>
    <lineage>
        <taxon>Eukaryota</taxon>
        <taxon>Fungi</taxon>
        <taxon>Dikarya</taxon>
        <taxon>Ascomycota</taxon>
        <taxon>Pezizomycotina</taxon>
        <taxon>Eurotiomycetes</taxon>
        <taxon>Eurotiomycetidae</taxon>
        <taxon>Eurotiales</taxon>
        <taxon>Aspergillaceae</taxon>
        <taxon>Aspergillus</taxon>
        <taxon>Aspergillus subgen. Fumigati</taxon>
    </lineage>
</organism>